<dbReference type="EMBL" id="JBFOLJ010000008">
    <property type="protein sequence ID" value="KAL2515931.1"/>
    <property type="molecule type" value="Genomic_DNA"/>
</dbReference>
<accession>A0ABD1TT85</accession>
<protein>
    <submittedName>
        <fullName evidence="2">FHA domain-containing protein-like</fullName>
    </submittedName>
</protein>
<reference evidence="3" key="1">
    <citation type="submission" date="2024-07" db="EMBL/GenBank/DDBJ databases">
        <title>Two chromosome-level genome assemblies of Korean endemic species Abeliophyllum distichum and Forsythia ovata (Oleaceae).</title>
        <authorList>
            <person name="Jang H."/>
        </authorList>
    </citation>
    <scope>NUCLEOTIDE SEQUENCE [LARGE SCALE GENOMIC DNA]</scope>
</reference>
<evidence type="ECO:0000313" key="3">
    <source>
        <dbReference type="Proteomes" id="UP001604277"/>
    </source>
</evidence>
<dbReference type="AlphaFoldDB" id="A0ABD1TT85"/>
<comment type="caution">
    <text evidence="2">The sequence shown here is derived from an EMBL/GenBank/DDBJ whole genome shotgun (WGS) entry which is preliminary data.</text>
</comment>
<evidence type="ECO:0000313" key="2">
    <source>
        <dbReference type="EMBL" id="KAL2515931.1"/>
    </source>
</evidence>
<evidence type="ECO:0000256" key="1">
    <source>
        <dbReference type="SAM" id="MobiDB-lite"/>
    </source>
</evidence>
<gene>
    <name evidence="2" type="ORF">Fot_29902</name>
</gene>
<proteinExistence type="predicted"/>
<organism evidence="2 3">
    <name type="scientific">Forsythia ovata</name>
    <dbReference type="NCBI Taxonomy" id="205694"/>
    <lineage>
        <taxon>Eukaryota</taxon>
        <taxon>Viridiplantae</taxon>
        <taxon>Streptophyta</taxon>
        <taxon>Embryophyta</taxon>
        <taxon>Tracheophyta</taxon>
        <taxon>Spermatophyta</taxon>
        <taxon>Magnoliopsida</taxon>
        <taxon>eudicotyledons</taxon>
        <taxon>Gunneridae</taxon>
        <taxon>Pentapetalae</taxon>
        <taxon>asterids</taxon>
        <taxon>lamiids</taxon>
        <taxon>Lamiales</taxon>
        <taxon>Oleaceae</taxon>
        <taxon>Forsythieae</taxon>
        <taxon>Forsythia</taxon>
    </lineage>
</organism>
<keyword evidence="3" id="KW-1185">Reference proteome</keyword>
<dbReference type="Proteomes" id="UP001604277">
    <property type="component" value="Unassembled WGS sequence"/>
</dbReference>
<sequence length="161" mass="18349">MGNNEVGKVRGRRTRGSNKVSENSCEETDGKMDNVGKVSLRMTRISQKEENSGALENGKEEIVGKVEYVGEVKGKGGRNVSVRRARSSKEGEKLGGSEDLDEIRDEDCVHSLMKAGQRARVRRTRLDLIWVSMKVERQGKVQEGKRMYLWNPLKRINWWKN</sequence>
<name>A0ABD1TT85_9LAMI</name>
<feature type="region of interest" description="Disordered" evidence="1">
    <location>
        <begin position="1"/>
        <end position="38"/>
    </location>
</feature>